<evidence type="ECO:0000256" key="2">
    <source>
        <dbReference type="ARBA" id="ARBA00011902"/>
    </source>
</evidence>
<feature type="transmembrane region" description="Helical" evidence="20">
    <location>
        <begin position="491"/>
        <end position="510"/>
    </location>
</feature>
<feature type="compositionally biased region" description="Gly residues" evidence="19">
    <location>
        <begin position="221"/>
        <end position="249"/>
    </location>
</feature>
<feature type="chain" id="PRO_5029671274" description="receptor protein-tyrosine kinase" evidence="21">
    <location>
        <begin position="35"/>
        <end position="516"/>
    </location>
</feature>
<dbReference type="EC" id="2.7.10.1" evidence="2"/>
<evidence type="ECO:0000256" key="21">
    <source>
        <dbReference type="SAM" id="SignalP"/>
    </source>
</evidence>
<dbReference type="EMBL" id="JAAGWK010000002">
    <property type="protein sequence ID" value="NEL52594.1"/>
    <property type="molecule type" value="Genomic_DNA"/>
</dbReference>
<feature type="signal peptide" evidence="21">
    <location>
        <begin position="1"/>
        <end position="34"/>
    </location>
</feature>
<feature type="region of interest" description="Disordered" evidence="19">
    <location>
        <begin position="217"/>
        <end position="249"/>
    </location>
</feature>
<dbReference type="InterPro" id="IPR019931">
    <property type="entry name" value="LPXTG_anchor"/>
</dbReference>
<evidence type="ECO:0000256" key="14">
    <source>
        <dbReference type="ARBA" id="ARBA00023136"/>
    </source>
</evidence>
<dbReference type="GO" id="GO:0004714">
    <property type="term" value="F:transmembrane receptor protein tyrosine kinase activity"/>
    <property type="evidence" value="ECO:0007669"/>
    <property type="project" value="UniProtKB-EC"/>
</dbReference>
<dbReference type="GO" id="GO:0005886">
    <property type="term" value="C:plasma membrane"/>
    <property type="evidence" value="ECO:0007669"/>
    <property type="project" value="UniProtKB-SubCell"/>
</dbReference>
<keyword evidence="15" id="KW-0829">Tyrosine-protein kinase</keyword>
<evidence type="ECO:0000259" key="22">
    <source>
        <dbReference type="PROSITE" id="PS50847"/>
    </source>
</evidence>
<keyword evidence="12 20" id="KW-1133">Transmembrane helix</keyword>
<evidence type="ECO:0000256" key="15">
    <source>
        <dbReference type="ARBA" id="ARBA00023137"/>
    </source>
</evidence>
<keyword evidence="13" id="KW-0572">Peptidoglycan-anchor</keyword>
<feature type="region of interest" description="Disordered" evidence="19">
    <location>
        <begin position="100"/>
        <end position="205"/>
    </location>
</feature>
<dbReference type="AlphaFoldDB" id="A0A7K3W8B9"/>
<evidence type="ECO:0000256" key="8">
    <source>
        <dbReference type="ARBA" id="ARBA00022729"/>
    </source>
</evidence>
<keyword evidence="9" id="KW-0547">Nucleotide-binding</keyword>
<protein>
    <recommendedName>
        <fullName evidence="2">receptor protein-tyrosine kinase</fullName>
        <ecNumber evidence="2">2.7.10.1</ecNumber>
    </recommendedName>
</protein>
<keyword evidence="4" id="KW-0134">Cell wall</keyword>
<evidence type="ECO:0000313" key="23">
    <source>
        <dbReference type="EMBL" id="NEL52594.1"/>
    </source>
</evidence>
<evidence type="ECO:0000256" key="4">
    <source>
        <dbReference type="ARBA" id="ARBA00022512"/>
    </source>
</evidence>
<evidence type="ECO:0000256" key="9">
    <source>
        <dbReference type="ARBA" id="ARBA00022741"/>
    </source>
</evidence>
<evidence type="ECO:0000256" key="20">
    <source>
        <dbReference type="SAM" id="Phobius"/>
    </source>
</evidence>
<evidence type="ECO:0000256" key="6">
    <source>
        <dbReference type="ARBA" id="ARBA00022679"/>
    </source>
</evidence>
<evidence type="ECO:0000256" key="1">
    <source>
        <dbReference type="ARBA" id="ARBA00004251"/>
    </source>
</evidence>
<evidence type="ECO:0000313" key="24">
    <source>
        <dbReference type="Proteomes" id="UP000470470"/>
    </source>
</evidence>
<feature type="compositionally biased region" description="Low complexity" evidence="19">
    <location>
        <begin position="340"/>
        <end position="353"/>
    </location>
</feature>
<feature type="compositionally biased region" description="Gly residues" evidence="19">
    <location>
        <begin position="116"/>
        <end position="140"/>
    </location>
</feature>
<keyword evidence="17" id="KW-0675">Receptor</keyword>
<evidence type="ECO:0000256" key="17">
    <source>
        <dbReference type="ARBA" id="ARBA00023170"/>
    </source>
</evidence>
<keyword evidence="5" id="KW-0964">Secreted</keyword>
<keyword evidence="7 20" id="KW-0812">Transmembrane</keyword>
<gene>
    <name evidence="23" type="ORF">G1H19_01010</name>
</gene>
<evidence type="ECO:0000256" key="12">
    <source>
        <dbReference type="ARBA" id="ARBA00022989"/>
    </source>
</evidence>
<evidence type="ECO:0000256" key="13">
    <source>
        <dbReference type="ARBA" id="ARBA00023088"/>
    </source>
</evidence>
<dbReference type="PROSITE" id="PS50847">
    <property type="entry name" value="GRAM_POS_ANCHORING"/>
    <property type="match status" value="1"/>
</dbReference>
<evidence type="ECO:0000256" key="18">
    <source>
        <dbReference type="ARBA" id="ARBA00023180"/>
    </source>
</evidence>
<keyword evidence="24" id="KW-1185">Reference proteome</keyword>
<evidence type="ECO:0000256" key="16">
    <source>
        <dbReference type="ARBA" id="ARBA00023157"/>
    </source>
</evidence>
<evidence type="ECO:0000256" key="5">
    <source>
        <dbReference type="ARBA" id="ARBA00022525"/>
    </source>
</evidence>
<feature type="compositionally biased region" description="Gly residues" evidence="19">
    <location>
        <begin position="191"/>
        <end position="205"/>
    </location>
</feature>
<keyword evidence="8 21" id="KW-0732">Signal</keyword>
<feature type="compositionally biased region" description="Low complexity" evidence="19">
    <location>
        <begin position="164"/>
        <end position="181"/>
    </location>
</feature>
<keyword evidence="11" id="KW-0067">ATP-binding</keyword>
<organism evidence="23 24">
    <name type="scientific">Goekera deserti</name>
    <dbReference type="NCBI Taxonomy" id="2497753"/>
    <lineage>
        <taxon>Bacteria</taxon>
        <taxon>Bacillati</taxon>
        <taxon>Actinomycetota</taxon>
        <taxon>Actinomycetes</taxon>
        <taxon>Geodermatophilales</taxon>
        <taxon>Geodermatophilaceae</taxon>
        <taxon>Goekera</taxon>
    </lineage>
</organism>
<proteinExistence type="predicted"/>
<keyword evidence="3" id="KW-1003">Cell membrane</keyword>
<comment type="caution">
    <text evidence="23">The sequence shown here is derived from an EMBL/GenBank/DDBJ whole genome shotgun (WGS) entry which is preliminary data.</text>
</comment>
<dbReference type="GO" id="GO:0005524">
    <property type="term" value="F:ATP binding"/>
    <property type="evidence" value="ECO:0007669"/>
    <property type="project" value="UniProtKB-KW"/>
</dbReference>
<evidence type="ECO:0000256" key="11">
    <source>
        <dbReference type="ARBA" id="ARBA00022840"/>
    </source>
</evidence>
<dbReference type="InterPro" id="IPR055163">
    <property type="entry name" value="ALK/LTK-like_GRD"/>
</dbReference>
<evidence type="ECO:0000256" key="3">
    <source>
        <dbReference type="ARBA" id="ARBA00022475"/>
    </source>
</evidence>
<keyword evidence="16" id="KW-1015">Disulfide bond</keyword>
<keyword evidence="10" id="KW-0418">Kinase</keyword>
<comment type="subcellular location">
    <subcellularLocation>
        <location evidence="1">Cell membrane</location>
        <topology evidence="1">Single-pass type I membrane protein</topology>
    </subcellularLocation>
</comment>
<dbReference type="Pfam" id="PF12810">
    <property type="entry name" value="ALK_LTK_GRD"/>
    <property type="match status" value="1"/>
</dbReference>
<keyword evidence="14 20" id="KW-0472">Membrane</keyword>
<evidence type="ECO:0000256" key="19">
    <source>
        <dbReference type="SAM" id="MobiDB-lite"/>
    </source>
</evidence>
<evidence type="ECO:0000256" key="7">
    <source>
        <dbReference type="ARBA" id="ARBA00022692"/>
    </source>
</evidence>
<accession>A0A7K3W8B9</accession>
<dbReference type="RefSeq" id="WP_152731269.1">
    <property type="nucleotide sequence ID" value="NZ_JAABOZ010000006.1"/>
</dbReference>
<feature type="compositionally biased region" description="Pro residues" evidence="19">
    <location>
        <begin position="305"/>
        <end position="316"/>
    </location>
</feature>
<evidence type="ECO:0000256" key="10">
    <source>
        <dbReference type="ARBA" id="ARBA00022777"/>
    </source>
</evidence>
<dbReference type="NCBIfam" id="TIGR01167">
    <property type="entry name" value="LPXTG_anchor"/>
    <property type="match status" value="1"/>
</dbReference>
<keyword evidence="18" id="KW-0325">Glycoprotein</keyword>
<feature type="domain" description="Gram-positive cocci surface proteins LPxTG" evidence="22">
    <location>
        <begin position="483"/>
        <end position="516"/>
    </location>
</feature>
<dbReference type="Proteomes" id="UP000470470">
    <property type="component" value="Unassembled WGS sequence"/>
</dbReference>
<feature type="region of interest" description="Disordered" evidence="19">
    <location>
        <begin position="303"/>
        <end position="376"/>
    </location>
</feature>
<keyword evidence="6" id="KW-0808">Transferase</keyword>
<feature type="compositionally biased region" description="Pro residues" evidence="19">
    <location>
        <begin position="329"/>
        <end position="339"/>
    </location>
</feature>
<reference evidence="23 24" key="1">
    <citation type="submission" date="2020-02" db="EMBL/GenBank/DDBJ databases">
        <title>The whole genome sequence of CPCC 205119.</title>
        <authorList>
            <person name="Jiang Z."/>
        </authorList>
    </citation>
    <scope>NUCLEOTIDE SEQUENCE [LARGE SCALE GENOMIC DNA]</scope>
    <source>
        <strain evidence="23 24">CPCC 205119</strain>
    </source>
</reference>
<sequence length="516" mass="48962">MRSTSWARRTGALTGVGAMAAAVGLIALTGPALADITDDIYHEDAYELGTATVPDGACWVDWVVRGGSGGDGNGDSYGAGGLGGVVTARTAVTADSVLVLTAGQQGRQPKSDETRGPGGHSGEAQSGGDGGVGGGGGGGASTVHVQGDDGFLVVAGGGGGGAGSQQARGGDAGRPGAAGQPSTTSSKTFRGGRGGTAVAGGAGGYGTQTLYDFEDELLGTGPAGVPGGDGTLGLGGDGEGPRAGGGGGGYFGGGGGASSGESLGGAGGGGSSFAAATDYDSVVLDFSGDGVIRGNYVDCAVAGPPSTPTSPPPASDPGPVSTPTATPSAPTPSAPPTTVPPTTAAPTTAAPTSPVAPPSTPPAAQQPVVPPVPPVTPLTLTTDRGVITEIDPGQALTVVGTGFLPFSTATIVIYSTPIVLGDVVTDAQGNFSTTVTVPKTLEAGTHSLVASGIAPDGTSRFLRMDVVMESAEQAPAAGDGPALADTGASTVVPALLGVGLLAGGAGLLVVSRRRAG</sequence>
<name>A0A7K3W8B9_9ACTN</name>
<feature type="compositionally biased region" description="Low complexity" evidence="19">
    <location>
        <begin position="317"/>
        <end position="328"/>
    </location>
</feature>